<gene>
    <name evidence="3" type="primary">fdhD</name>
    <name evidence="4" type="ORF">SAMN05216421_2276</name>
</gene>
<comment type="function">
    <text evidence="3">Required for formate dehydrogenase (FDH) activity. Acts as a sulfur carrier protein that transfers sulfur from IscS to the molybdenum cofactor prior to its insertion into FDH.</text>
</comment>
<dbReference type="GO" id="GO:0006777">
    <property type="term" value="P:Mo-molybdopterin cofactor biosynthetic process"/>
    <property type="evidence" value="ECO:0007669"/>
    <property type="project" value="UniProtKB-UniRule"/>
</dbReference>
<dbReference type="NCBIfam" id="TIGR00129">
    <property type="entry name" value="fdhD_narQ"/>
    <property type="match status" value="1"/>
</dbReference>
<dbReference type="InterPro" id="IPR016193">
    <property type="entry name" value="Cytidine_deaminase-like"/>
</dbReference>
<keyword evidence="1 3" id="KW-0963">Cytoplasm</keyword>
<dbReference type="Gene3D" id="3.10.20.10">
    <property type="match status" value="1"/>
</dbReference>
<evidence type="ECO:0000313" key="5">
    <source>
        <dbReference type="Proteomes" id="UP000243207"/>
    </source>
</evidence>
<dbReference type="Proteomes" id="UP000243207">
    <property type="component" value="Chromosome I"/>
</dbReference>
<protein>
    <recommendedName>
        <fullName evidence="3">Sulfur carrier protein FdhD</fullName>
    </recommendedName>
</protein>
<dbReference type="Pfam" id="PF02634">
    <property type="entry name" value="FdhD-NarQ"/>
    <property type="match status" value="1"/>
</dbReference>
<dbReference type="PIRSF" id="PIRSF015626">
    <property type="entry name" value="FdhD"/>
    <property type="match status" value="1"/>
</dbReference>
<dbReference type="PANTHER" id="PTHR30592:SF1">
    <property type="entry name" value="SULFUR CARRIER PROTEIN FDHD"/>
    <property type="match status" value="1"/>
</dbReference>
<dbReference type="AlphaFoldDB" id="A0A1H1VDI1"/>
<sequence>MSADFVAASPVRSAIEVEVVSMQGNAFSARDDRVAVEQALEIRVAGADPVITMRTPGHDRELAAGLLLSEGLVRHADDFHTLAQLIDQPDVIQVVLAGEGTEQGQVLQRSSLSTSACGVCGKSKLNLESMRGLPPLPEGPHVSAELLSALPARLRQRQAVFDRTGGLHAAALFSLQGELEAVREDVGRHNAMDKLNGWALLEQRLPLSDRIVLLSGRASFELIQKCVMARATIVCAISAPSSYAVALAEEAGITLVGFLREGRFNIYSNPERILRAPALAQGA</sequence>
<dbReference type="GO" id="GO:0097163">
    <property type="term" value="F:sulfur carrier activity"/>
    <property type="evidence" value="ECO:0007669"/>
    <property type="project" value="UniProtKB-UniRule"/>
</dbReference>
<name>A0A1H1VDI1_9GAMM</name>
<proteinExistence type="inferred from homology"/>
<dbReference type="HAMAP" id="MF_00187">
    <property type="entry name" value="FdhD"/>
    <property type="match status" value="1"/>
</dbReference>
<dbReference type="InterPro" id="IPR003786">
    <property type="entry name" value="FdhD"/>
</dbReference>
<organism evidence="4 5">
    <name type="scientific">Halopseudomonas xinjiangensis</name>
    <dbReference type="NCBI Taxonomy" id="487184"/>
    <lineage>
        <taxon>Bacteria</taxon>
        <taxon>Pseudomonadati</taxon>
        <taxon>Pseudomonadota</taxon>
        <taxon>Gammaproteobacteria</taxon>
        <taxon>Pseudomonadales</taxon>
        <taxon>Pseudomonadaceae</taxon>
        <taxon>Halopseudomonas</taxon>
    </lineage>
</organism>
<evidence type="ECO:0000256" key="3">
    <source>
        <dbReference type="HAMAP-Rule" id="MF_00187"/>
    </source>
</evidence>
<reference evidence="5" key="1">
    <citation type="submission" date="2016-10" db="EMBL/GenBank/DDBJ databases">
        <authorList>
            <person name="Varghese N."/>
            <person name="Submissions S."/>
        </authorList>
    </citation>
    <scope>NUCLEOTIDE SEQUENCE [LARGE SCALE GENOMIC DNA]</scope>
    <source>
        <strain evidence="5">NRRL B-51270</strain>
    </source>
</reference>
<feature type="active site" description="Cysteine persulfide intermediate" evidence="3">
    <location>
        <position position="117"/>
    </location>
</feature>
<dbReference type="GO" id="GO:0005737">
    <property type="term" value="C:cytoplasm"/>
    <property type="evidence" value="ECO:0007669"/>
    <property type="project" value="UniProtKB-SubCell"/>
</dbReference>
<dbReference type="SUPFAM" id="SSF53927">
    <property type="entry name" value="Cytidine deaminase-like"/>
    <property type="match status" value="1"/>
</dbReference>
<dbReference type="NCBIfam" id="NF001943">
    <property type="entry name" value="PRK00724.1-2"/>
    <property type="match status" value="1"/>
</dbReference>
<keyword evidence="2 3" id="KW-0501">Molybdenum cofactor biosynthesis</keyword>
<keyword evidence="5" id="KW-1185">Reference proteome</keyword>
<comment type="subcellular location">
    <subcellularLocation>
        <location evidence="3">Cytoplasm</location>
    </subcellularLocation>
</comment>
<dbReference type="Gene3D" id="3.40.140.10">
    <property type="entry name" value="Cytidine Deaminase, domain 2"/>
    <property type="match status" value="1"/>
</dbReference>
<dbReference type="EMBL" id="LT629736">
    <property type="protein sequence ID" value="SDS82842.1"/>
    <property type="molecule type" value="Genomic_DNA"/>
</dbReference>
<dbReference type="PANTHER" id="PTHR30592">
    <property type="entry name" value="FORMATE DEHYDROGENASE"/>
    <property type="match status" value="1"/>
</dbReference>
<evidence type="ECO:0000313" key="4">
    <source>
        <dbReference type="EMBL" id="SDS82842.1"/>
    </source>
</evidence>
<comment type="similarity">
    <text evidence="3">Belongs to the FdhD family.</text>
</comment>
<dbReference type="GO" id="GO:0016783">
    <property type="term" value="F:sulfurtransferase activity"/>
    <property type="evidence" value="ECO:0007669"/>
    <property type="project" value="InterPro"/>
</dbReference>
<accession>A0A1H1VDI1</accession>
<dbReference type="STRING" id="487184.SAMN05216421_2276"/>
<feature type="binding site" evidence="3">
    <location>
        <begin position="258"/>
        <end position="263"/>
    </location>
    <ligand>
        <name>Mo-bis(molybdopterin guanine dinucleotide)</name>
        <dbReference type="ChEBI" id="CHEBI:60539"/>
    </ligand>
</feature>
<evidence type="ECO:0000256" key="1">
    <source>
        <dbReference type="ARBA" id="ARBA00022490"/>
    </source>
</evidence>
<evidence type="ECO:0000256" key="2">
    <source>
        <dbReference type="ARBA" id="ARBA00023150"/>
    </source>
</evidence>
<dbReference type="RefSeq" id="WP_197673845.1">
    <property type="nucleotide sequence ID" value="NZ_LT629736.1"/>
</dbReference>